<dbReference type="PANTHER" id="PTHR11005">
    <property type="entry name" value="LYSOSOMAL ACID LIPASE-RELATED"/>
    <property type="match status" value="1"/>
</dbReference>
<gene>
    <name evidence="4" type="ORF">FEHR0123_LOCUS10036</name>
</gene>
<dbReference type="InterPro" id="IPR029058">
    <property type="entry name" value="AB_hydrolase_fold"/>
</dbReference>
<evidence type="ECO:0000256" key="1">
    <source>
        <dbReference type="ARBA" id="ARBA00022963"/>
    </source>
</evidence>
<keyword evidence="2" id="KW-0443">Lipid metabolism</keyword>
<organism evidence="4">
    <name type="scientific">Favella ehrenbergii</name>
    <dbReference type="NCBI Taxonomy" id="182087"/>
    <lineage>
        <taxon>Eukaryota</taxon>
        <taxon>Sar</taxon>
        <taxon>Alveolata</taxon>
        <taxon>Ciliophora</taxon>
        <taxon>Intramacronucleata</taxon>
        <taxon>Spirotrichea</taxon>
        <taxon>Choreotrichia</taxon>
        <taxon>Tintinnida</taxon>
        <taxon>Xystonellidae</taxon>
        <taxon>Favella</taxon>
    </lineage>
</organism>
<evidence type="ECO:0000256" key="2">
    <source>
        <dbReference type="ARBA" id="ARBA00023098"/>
    </source>
</evidence>
<reference evidence="4" key="1">
    <citation type="submission" date="2021-01" db="EMBL/GenBank/DDBJ databases">
        <authorList>
            <person name="Corre E."/>
            <person name="Pelletier E."/>
            <person name="Niang G."/>
            <person name="Scheremetjew M."/>
            <person name="Finn R."/>
            <person name="Kale V."/>
            <person name="Holt S."/>
            <person name="Cochrane G."/>
            <person name="Meng A."/>
            <person name="Brown T."/>
            <person name="Cohen L."/>
        </authorList>
    </citation>
    <scope>NUCLEOTIDE SEQUENCE</scope>
    <source>
        <strain evidence="4">Fehren 1</strain>
    </source>
</reference>
<dbReference type="AlphaFoldDB" id="A0A7S3I6G6"/>
<dbReference type="GO" id="GO:0016042">
    <property type="term" value="P:lipid catabolic process"/>
    <property type="evidence" value="ECO:0007669"/>
    <property type="project" value="UniProtKB-KW"/>
</dbReference>
<dbReference type="InterPro" id="IPR000073">
    <property type="entry name" value="AB_hydrolase_1"/>
</dbReference>
<dbReference type="Pfam" id="PF00561">
    <property type="entry name" value="Abhydrolase_1"/>
    <property type="match status" value="1"/>
</dbReference>
<accession>A0A7S3I6G6</accession>
<dbReference type="EMBL" id="HBIE01033023">
    <property type="protein sequence ID" value="CAE0315109.1"/>
    <property type="molecule type" value="Transcribed_RNA"/>
</dbReference>
<evidence type="ECO:0000259" key="3">
    <source>
        <dbReference type="Pfam" id="PF00561"/>
    </source>
</evidence>
<proteinExistence type="predicted"/>
<name>A0A7S3I6G6_9SPIT</name>
<keyword evidence="1" id="KW-0442">Lipid degradation</keyword>
<dbReference type="SUPFAM" id="SSF53474">
    <property type="entry name" value="alpha/beta-Hydrolases"/>
    <property type="match status" value="1"/>
</dbReference>
<evidence type="ECO:0000313" key="4">
    <source>
        <dbReference type="EMBL" id="CAE0315109.1"/>
    </source>
</evidence>
<protein>
    <recommendedName>
        <fullName evidence="3">AB hydrolase-1 domain-containing protein</fullName>
    </recommendedName>
</protein>
<dbReference type="Gene3D" id="3.40.50.1820">
    <property type="entry name" value="alpha/beta hydrolase"/>
    <property type="match status" value="1"/>
</dbReference>
<feature type="domain" description="AB hydrolase-1" evidence="3">
    <location>
        <begin position="45"/>
        <end position="176"/>
    </location>
</feature>
<sequence>MADALGKKNITWESVKVKSDDGFTLTVFHLTGDENGPWTTSKSSVVFTSGLGGDSREFTATLPMSGEKPMAYQLGALGYDVWLANNSAALYSKEHDKYTADDREYWEMDWQKYGIYDTPAVVTEIQKRNGGKKVGYIGHSQGTSQVLAGMGIIPEWYDKNISTAVLLGPCVIPNEKYFHAYSKESWDFLNEHEIWAIGNSEGPSWDDNLALINVEGPQELKDIMNAVKDMVDVPVQAVAAFAQTSHSKRFMRYNPNWFEEENPKAPLMDYGLVREMKVAMFVGLWDNTCPVTYAQQMYENFGGEKTVTDWIVHPMHGHVPWGFANSAWFMDKLTTALDRNTN</sequence>